<evidence type="ECO:0000313" key="2">
    <source>
        <dbReference type="Proteomes" id="UP001601992"/>
    </source>
</evidence>
<proteinExistence type="predicted"/>
<dbReference type="EMBL" id="JBIAQY010000032">
    <property type="protein sequence ID" value="MFF3574876.1"/>
    <property type="molecule type" value="Genomic_DNA"/>
</dbReference>
<keyword evidence="2" id="KW-1185">Reference proteome</keyword>
<dbReference type="Proteomes" id="UP001601992">
    <property type="component" value="Unassembled WGS sequence"/>
</dbReference>
<name>A0ABW6SEX0_9NOCA</name>
<sequence length="70" mass="7277">MATTETIGAPSNNFISDETRRDAGRYFGAQGLADTIGTLDSITVLGAGASTVQVGLRADRVPPLPDTRGR</sequence>
<gene>
    <name evidence="1" type="ORF">ACFYXQ_44745</name>
</gene>
<comment type="caution">
    <text evidence="1">The sequence shown here is derived from an EMBL/GenBank/DDBJ whole genome shotgun (WGS) entry which is preliminary data.</text>
</comment>
<evidence type="ECO:0000313" key="1">
    <source>
        <dbReference type="EMBL" id="MFF3574876.1"/>
    </source>
</evidence>
<dbReference type="RefSeq" id="WP_387406989.1">
    <property type="nucleotide sequence ID" value="NZ_JBIAQY010000032.1"/>
</dbReference>
<accession>A0ABW6SEX0</accession>
<protein>
    <submittedName>
        <fullName evidence="1">Uncharacterized protein</fullName>
    </submittedName>
</protein>
<organism evidence="1 2">
    <name type="scientific">Nocardia jiangxiensis</name>
    <dbReference type="NCBI Taxonomy" id="282685"/>
    <lineage>
        <taxon>Bacteria</taxon>
        <taxon>Bacillati</taxon>
        <taxon>Actinomycetota</taxon>
        <taxon>Actinomycetes</taxon>
        <taxon>Mycobacteriales</taxon>
        <taxon>Nocardiaceae</taxon>
        <taxon>Nocardia</taxon>
    </lineage>
</organism>
<reference evidence="1 2" key="1">
    <citation type="submission" date="2024-10" db="EMBL/GenBank/DDBJ databases">
        <title>The Natural Products Discovery Center: Release of the First 8490 Sequenced Strains for Exploring Actinobacteria Biosynthetic Diversity.</title>
        <authorList>
            <person name="Kalkreuter E."/>
            <person name="Kautsar S.A."/>
            <person name="Yang D."/>
            <person name="Bader C.D."/>
            <person name="Teijaro C.N."/>
            <person name="Fluegel L."/>
            <person name="Davis C.M."/>
            <person name="Simpson J.R."/>
            <person name="Lauterbach L."/>
            <person name="Steele A.D."/>
            <person name="Gui C."/>
            <person name="Meng S."/>
            <person name="Li G."/>
            <person name="Viehrig K."/>
            <person name="Ye F."/>
            <person name="Su P."/>
            <person name="Kiefer A.F."/>
            <person name="Nichols A."/>
            <person name="Cepeda A.J."/>
            <person name="Yan W."/>
            <person name="Fan B."/>
            <person name="Jiang Y."/>
            <person name="Adhikari A."/>
            <person name="Zheng C.-J."/>
            <person name="Schuster L."/>
            <person name="Cowan T.M."/>
            <person name="Smanski M.J."/>
            <person name="Chevrette M.G."/>
            <person name="De Carvalho L.P.S."/>
            <person name="Shen B."/>
        </authorList>
    </citation>
    <scope>NUCLEOTIDE SEQUENCE [LARGE SCALE GENOMIC DNA]</scope>
    <source>
        <strain evidence="1 2">NPDC002593</strain>
    </source>
</reference>